<evidence type="ECO:0000313" key="3">
    <source>
        <dbReference type="Proteomes" id="UP000823775"/>
    </source>
</evidence>
<dbReference type="EMBL" id="JACEIK010000107">
    <property type="protein sequence ID" value="MCD7449814.1"/>
    <property type="molecule type" value="Genomic_DNA"/>
</dbReference>
<comment type="caution">
    <text evidence="2">The sequence shown here is derived from an EMBL/GenBank/DDBJ whole genome shotgun (WGS) entry which is preliminary data.</text>
</comment>
<feature type="compositionally biased region" description="Basic and acidic residues" evidence="1">
    <location>
        <begin position="88"/>
        <end position="99"/>
    </location>
</feature>
<protein>
    <submittedName>
        <fullName evidence="2">Uncharacterized protein</fullName>
    </submittedName>
</protein>
<keyword evidence="3" id="KW-1185">Reference proteome</keyword>
<name>A0ABS8RVZ8_DATST</name>
<gene>
    <name evidence="2" type="ORF">HAX54_001730</name>
</gene>
<evidence type="ECO:0000313" key="2">
    <source>
        <dbReference type="EMBL" id="MCD7449814.1"/>
    </source>
</evidence>
<organism evidence="2 3">
    <name type="scientific">Datura stramonium</name>
    <name type="common">Jimsonweed</name>
    <name type="synonym">Common thornapple</name>
    <dbReference type="NCBI Taxonomy" id="4076"/>
    <lineage>
        <taxon>Eukaryota</taxon>
        <taxon>Viridiplantae</taxon>
        <taxon>Streptophyta</taxon>
        <taxon>Embryophyta</taxon>
        <taxon>Tracheophyta</taxon>
        <taxon>Spermatophyta</taxon>
        <taxon>Magnoliopsida</taxon>
        <taxon>eudicotyledons</taxon>
        <taxon>Gunneridae</taxon>
        <taxon>Pentapetalae</taxon>
        <taxon>asterids</taxon>
        <taxon>lamiids</taxon>
        <taxon>Solanales</taxon>
        <taxon>Solanaceae</taxon>
        <taxon>Solanoideae</taxon>
        <taxon>Datureae</taxon>
        <taxon>Datura</taxon>
    </lineage>
</organism>
<sequence>MWNFLTPYVLRLFGRHGPSPVKNEMKKDSTNEEVDERGWTDIQGKSASKNGKAVQIQGHLAIANGFDLLWDMARGDAMQPSSSSSEQGGKEDWTHKNDPAHSLLISLHGL</sequence>
<evidence type="ECO:0000256" key="1">
    <source>
        <dbReference type="SAM" id="MobiDB-lite"/>
    </source>
</evidence>
<accession>A0ABS8RVZ8</accession>
<proteinExistence type="predicted"/>
<dbReference type="Proteomes" id="UP000823775">
    <property type="component" value="Unassembled WGS sequence"/>
</dbReference>
<feature type="region of interest" description="Disordered" evidence="1">
    <location>
        <begin position="76"/>
        <end position="110"/>
    </location>
</feature>
<reference evidence="2 3" key="1">
    <citation type="journal article" date="2021" name="BMC Genomics">
        <title>Datura genome reveals duplications of psychoactive alkaloid biosynthetic genes and high mutation rate following tissue culture.</title>
        <authorList>
            <person name="Rajewski A."/>
            <person name="Carter-House D."/>
            <person name="Stajich J."/>
            <person name="Litt A."/>
        </authorList>
    </citation>
    <scope>NUCLEOTIDE SEQUENCE [LARGE SCALE GENOMIC DNA]</scope>
    <source>
        <strain evidence="2">AR-01</strain>
    </source>
</reference>